<proteinExistence type="predicted"/>
<name>A0A9N7CAP5_9PROT</name>
<evidence type="ECO:0000313" key="1">
    <source>
        <dbReference type="EMBL" id="AQU86334.1"/>
    </source>
</evidence>
<sequence length="71" mass="8353">MFFEDRLSCDRSIFLHFWLFITLNNGNTDHSGAILINSGKNSRIFFYINMIIQIFCGLEYQKTGFISFVFV</sequence>
<reference evidence="3" key="1">
    <citation type="submission" date="2017-02" db="EMBL/GenBank/DDBJ databases">
        <title>zhang.</title>
        <authorList>
            <person name="Zhang H."/>
        </authorList>
    </citation>
    <scope>NUCLEOTIDE SEQUENCE [LARGE SCALE GENOMIC DNA]</scope>
    <source>
        <strain evidence="3">RZS01</strain>
    </source>
</reference>
<dbReference type="EMBL" id="CP019875">
    <property type="protein sequence ID" value="AQU86334.1"/>
    <property type="molecule type" value="Genomic_DNA"/>
</dbReference>
<protein>
    <submittedName>
        <fullName evidence="1">Uncharacterized protein</fullName>
    </submittedName>
</protein>
<gene>
    <name evidence="1" type="ORF">B0W47_01440</name>
    <name evidence="2" type="ORF">CDI09_07600</name>
</gene>
<accession>A0A9N7CAP5</accession>
<reference evidence="1" key="2">
    <citation type="submission" date="2017-02" db="EMBL/GenBank/DDBJ databases">
        <authorList>
            <person name="Zhang H."/>
        </authorList>
    </citation>
    <scope>NUCLEOTIDE SEQUENCE</scope>
    <source>
        <strain evidence="1">RZS01</strain>
    </source>
</reference>
<evidence type="ECO:0000313" key="3">
    <source>
        <dbReference type="Proteomes" id="UP000189683"/>
    </source>
</evidence>
<dbReference type="Proteomes" id="UP000247512">
    <property type="component" value="Unassembled WGS sequence"/>
</dbReference>
<evidence type="ECO:0000313" key="2">
    <source>
        <dbReference type="EMBL" id="PYD66574.1"/>
    </source>
</evidence>
<keyword evidence="4" id="KW-1185">Reference proteome</keyword>
<organism evidence="1 3">
    <name type="scientific">Komagataeibacter nataicola</name>
    <dbReference type="NCBI Taxonomy" id="265960"/>
    <lineage>
        <taxon>Bacteria</taxon>
        <taxon>Pseudomonadati</taxon>
        <taxon>Pseudomonadota</taxon>
        <taxon>Alphaproteobacteria</taxon>
        <taxon>Acetobacterales</taxon>
        <taxon>Acetobacteraceae</taxon>
        <taxon>Komagataeibacter</taxon>
    </lineage>
</organism>
<evidence type="ECO:0000313" key="4">
    <source>
        <dbReference type="Proteomes" id="UP000247512"/>
    </source>
</evidence>
<reference evidence="2 4" key="3">
    <citation type="submission" date="2017-06" db="EMBL/GenBank/DDBJ databases">
        <title>A draft genome sequence of Komagataeibacter nataicola LMG 1536.</title>
        <authorList>
            <person name="Skraban J."/>
            <person name="Cleenwerck I."/>
            <person name="Vandamme P."/>
            <person name="Trcek J."/>
        </authorList>
    </citation>
    <scope>NUCLEOTIDE SEQUENCE [LARGE SCALE GENOMIC DNA]</scope>
    <source>
        <strain evidence="2 4">LMG 1536</strain>
    </source>
</reference>
<dbReference type="Proteomes" id="UP000189683">
    <property type="component" value="Chromosome"/>
</dbReference>
<dbReference type="AlphaFoldDB" id="A0A9N7CAP5"/>
<dbReference type="EMBL" id="NIRT01000010">
    <property type="protein sequence ID" value="PYD66574.1"/>
    <property type="molecule type" value="Genomic_DNA"/>
</dbReference>
<dbReference type="KEGG" id="kna:B0W47_01440"/>